<proteinExistence type="predicted"/>
<dbReference type="EMBL" id="JACHBX010000004">
    <property type="protein sequence ID" value="MBB6135610.1"/>
    <property type="molecule type" value="Genomic_DNA"/>
</dbReference>
<comment type="caution">
    <text evidence="1">The sequence shown here is derived from an EMBL/GenBank/DDBJ whole genome shotgun (WGS) entry which is preliminary data.</text>
</comment>
<name>A0A7X0CFT7_9BURK</name>
<reference evidence="1 2" key="1">
    <citation type="submission" date="2020-08" db="EMBL/GenBank/DDBJ databases">
        <title>The Agave Microbiome: Exploring the role of microbial communities in plant adaptations to desert environments.</title>
        <authorList>
            <person name="Partida-Martinez L.P."/>
        </authorList>
    </citation>
    <scope>NUCLEOTIDE SEQUENCE [LARGE SCALE GENOMIC DNA]</scope>
    <source>
        <strain evidence="1 2">AT3.2</strain>
    </source>
</reference>
<sequence length="115" mass="12298">MTISPIPTTPSTAGEPRNQDTLLVASLLHLMSHYSAKGDGEPPCVKLASVIERHLCALARLPTIDPVLRATCEQLADQWANVVDARLPPPAPARQPLLARFMKTGWVSKGVPVAG</sequence>
<evidence type="ECO:0000313" key="2">
    <source>
        <dbReference type="Proteomes" id="UP000540787"/>
    </source>
</evidence>
<accession>A0A7X0CFT7</accession>
<organism evidence="1 2">
    <name type="scientific">Massilia aurea</name>
    <dbReference type="NCBI Taxonomy" id="373040"/>
    <lineage>
        <taxon>Bacteria</taxon>
        <taxon>Pseudomonadati</taxon>
        <taxon>Pseudomonadota</taxon>
        <taxon>Betaproteobacteria</taxon>
        <taxon>Burkholderiales</taxon>
        <taxon>Oxalobacteraceae</taxon>
        <taxon>Telluria group</taxon>
        <taxon>Massilia</taxon>
    </lineage>
</organism>
<dbReference type="RefSeq" id="WP_183556272.1">
    <property type="nucleotide sequence ID" value="NZ_JACHBX010000004.1"/>
</dbReference>
<protein>
    <submittedName>
        <fullName evidence="1">Uncharacterized protein</fullName>
    </submittedName>
</protein>
<dbReference type="AlphaFoldDB" id="A0A7X0CFT7"/>
<keyword evidence="2" id="KW-1185">Reference proteome</keyword>
<evidence type="ECO:0000313" key="1">
    <source>
        <dbReference type="EMBL" id="MBB6135610.1"/>
    </source>
</evidence>
<dbReference type="Proteomes" id="UP000540787">
    <property type="component" value="Unassembled WGS sequence"/>
</dbReference>
<gene>
    <name evidence="1" type="ORF">HD842_003777</name>
</gene>